<dbReference type="AlphaFoldDB" id="A0A0E4CTM8"/>
<evidence type="ECO:0000313" key="4">
    <source>
        <dbReference type="Proteomes" id="UP000198604"/>
    </source>
</evidence>
<dbReference type="EMBL" id="CTEN01000005">
    <property type="protein sequence ID" value="CQR25934.1"/>
    <property type="molecule type" value="Genomic_DNA"/>
</dbReference>
<gene>
    <name evidence="3" type="ORF">BN1356_02279</name>
</gene>
<sequence length="204" mass="22237" precursor="true">MKKNIFFAVSIYTLLLSCLAFGKSALADTGLYRLYHPGLQIHLYTKDSNEYKVLANRGWKQEGVAFYAEQPSTASSIPAEVVGTWSGTSPLAPEVSVTITADGQMKTYNHFVFGGVDGVDTKTNYTATITELKTIASNTYFIIGNTGDIAALLPGVTNMGGMFVIQPSFKIENGQYMPIAATGPTIEQVDYQNYHDFGFSLTKQ</sequence>
<dbReference type="STRING" id="1608583.BN1356_02279"/>
<evidence type="ECO:0000259" key="2">
    <source>
        <dbReference type="Pfam" id="PF18885"/>
    </source>
</evidence>
<name>A0A0E4CTM8_9STRE</name>
<keyword evidence="4" id="KW-1185">Reference proteome</keyword>
<organism evidence="3 4">
    <name type="scientific">Streptococcus varani</name>
    <dbReference type="NCBI Taxonomy" id="1608583"/>
    <lineage>
        <taxon>Bacteria</taxon>
        <taxon>Bacillati</taxon>
        <taxon>Bacillota</taxon>
        <taxon>Bacilli</taxon>
        <taxon>Lactobacillales</taxon>
        <taxon>Streptococcaceae</taxon>
        <taxon>Streptococcus</taxon>
    </lineage>
</organism>
<dbReference type="PROSITE" id="PS51257">
    <property type="entry name" value="PROKAR_LIPOPROTEIN"/>
    <property type="match status" value="1"/>
</dbReference>
<feature type="chain" id="PRO_5002419376" evidence="1">
    <location>
        <begin position="28"/>
        <end position="204"/>
    </location>
</feature>
<dbReference type="Proteomes" id="UP000198604">
    <property type="component" value="Unassembled WGS sequence"/>
</dbReference>
<proteinExistence type="predicted"/>
<dbReference type="Pfam" id="PF18885">
    <property type="entry name" value="DUF5648"/>
    <property type="match status" value="1"/>
</dbReference>
<protein>
    <submittedName>
        <fullName evidence="3">Putative lipoprotein</fullName>
    </submittedName>
</protein>
<reference evidence="4" key="1">
    <citation type="submission" date="2015-03" db="EMBL/GenBank/DDBJ databases">
        <authorList>
            <person name="Urmite Genomes"/>
        </authorList>
    </citation>
    <scope>NUCLEOTIDE SEQUENCE [LARGE SCALE GENOMIC DNA]</scope>
    <source>
        <strain evidence="4">FF10</strain>
    </source>
</reference>
<dbReference type="RefSeq" id="WP_093651448.1">
    <property type="nucleotide sequence ID" value="NZ_CTEN01000005.1"/>
</dbReference>
<keyword evidence="1" id="KW-0732">Signal</keyword>
<feature type="domain" description="DUF5648" evidence="2">
    <location>
        <begin position="28"/>
        <end position="77"/>
    </location>
</feature>
<dbReference type="OrthoDB" id="2224095at2"/>
<evidence type="ECO:0000256" key="1">
    <source>
        <dbReference type="SAM" id="SignalP"/>
    </source>
</evidence>
<dbReference type="InterPro" id="IPR043708">
    <property type="entry name" value="DUF5648"/>
</dbReference>
<keyword evidence="3" id="KW-0449">Lipoprotein</keyword>
<feature type="signal peptide" evidence="1">
    <location>
        <begin position="1"/>
        <end position="27"/>
    </location>
</feature>
<accession>A0A0E4CTM8</accession>
<evidence type="ECO:0000313" key="3">
    <source>
        <dbReference type="EMBL" id="CQR25934.1"/>
    </source>
</evidence>